<dbReference type="Proteomes" id="UP001260959">
    <property type="component" value="Unassembled WGS sequence"/>
</dbReference>
<evidence type="ECO:0000313" key="2">
    <source>
        <dbReference type="EMBL" id="MDR4952929.1"/>
    </source>
</evidence>
<evidence type="ECO:0000256" key="1">
    <source>
        <dbReference type="SAM" id="Phobius"/>
    </source>
</evidence>
<accession>A0ABU1E531</accession>
<feature type="transmembrane region" description="Helical" evidence="1">
    <location>
        <begin position="7"/>
        <end position="34"/>
    </location>
</feature>
<proteinExistence type="predicted"/>
<protein>
    <recommendedName>
        <fullName evidence="4">Lipoprotein</fullName>
    </recommendedName>
</protein>
<reference evidence="2 3" key="1">
    <citation type="submission" date="2023-08" db="EMBL/GenBank/DDBJ databases">
        <authorList>
            <person name="Maltman C."/>
        </authorList>
    </citation>
    <scope>NUCLEOTIDE SEQUENCE [LARGE SCALE GENOMIC DNA]</scope>
    <source>
        <strain evidence="2 3">ES2</strain>
    </source>
</reference>
<evidence type="ECO:0000313" key="3">
    <source>
        <dbReference type="Proteomes" id="UP001260959"/>
    </source>
</evidence>
<dbReference type="EMBL" id="JAVIXS010000008">
    <property type="protein sequence ID" value="MDR4952929.1"/>
    <property type="molecule type" value="Genomic_DNA"/>
</dbReference>
<comment type="caution">
    <text evidence="2">The sequence shown here is derived from an EMBL/GenBank/DDBJ whole genome shotgun (WGS) entry which is preliminary data.</text>
</comment>
<name>A0ABU1E531_9FLAO</name>
<organism evidence="2 3">
    <name type="scientific">Chryseobacterium metallicongregator</name>
    <dbReference type="NCBI Taxonomy" id="3073042"/>
    <lineage>
        <taxon>Bacteria</taxon>
        <taxon>Pseudomonadati</taxon>
        <taxon>Bacteroidota</taxon>
        <taxon>Flavobacteriia</taxon>
        <taxon>Flavobacteriales</taxon>
        <taxon>Weeksellaceae</taxon>
        <taxon>Chryseobacterium group</taxon>
        <taxon>Chryseobacterium</taxon>
    </lineage>
</organism>
<keyword evidence="3" id="KW-1185">Reference proteome</keyword>
<keyword evidence="1" id="KW-1133">Transmembrane helix</keyword>
<dbReference type="RefSeq" id="WP_145953197.1">
    <property type="nucleotide sequence ID" value="NZ_JAVIXS010000008.1"/>
</dbReference>
<keyword evidence="1" id="KW-0812">Transmembrane</keyword>
<gene>
    <name evidence="2" type="ORF">REB14_12165</name>
</gene>
<evidence type="ECO:0008006" key="4">
    <source>
        <dbReference type="Google" id="ProtNLM"/>
    </source>
</evidence>
<sequence>MNKVFKYFIIILCAIGGLFLVGFIAVTLMIGYAFGSFDKSYSVSDLKEEYSLREVEIADLIKYYNTIKPENYSVDIEFKNDRVLNRLTITTKDSTKIMYQNWDVSSNVLQSKKIRDLVGWEESEVKILKNKLDKANCISVEDGEPLTIGFKRSGMGMFSFNIFQKANTNRGEYNDGCQYILVNRYLALQYGGGAIGNQCFPDKN</sequence>
<keyword evidence="1" id="KW-0472">Membrane</keyword>